<evidence type="ECO:0000313" key="15">
    <source>
        <dbReference type="Proteomes" id="UP000323876"/>
    </source>
</evidence>
<evidence type="ECO:0000256" key="11">
    <source>
        <dbReference type="ARBA" id="ARBA00032317"/>
    </source>
</evidence>
<dbReference type="Proteomes" id="UP000323876">
    <property type="component" value="Unassembled WGS sequence"/>
</dbReference>
<evidence type="ECO:0000256" key="6">
    <source>
        <dbReference type="ARBA" id="ARBA00013449"/>
    </source>
</evidence>
<evidence type="ECO:0000256" key="8">
    <source>
        <dbReference type="ARBA" id="ARBA00022679"/>
    </source>
</evidence>
<protein>
    <recommendedName>
        <fullName evidence="6">Phthiocerol/phthiodiolone dimycocerosyl transferase</fullName>
        <ecNumber evidence="5">2.3.1.282</ecNumber>
    </recommendedName>
    <alternativeName>
        <fullName evidence="12">Acyltransferase PapA5</fullName>
    </alternativeName>
    <alternativeName>
        <fullName evidence="10">Phthiocerol/phthiodiolone O-acyltransferase</fullName>
    </alternativeName>
    <alternativeName>
        <fullName evidence="11">Polyketide synthase-associated protein A5</fullName>
    </alternativeName>
</protein>
<keyword evidence="8 14" id="KW-0808">Transferase</keyword>
<evidence type="ECO:0000256" key="5">
    <source>
        <dbReference type="ARBA" id="ARBA00012866"/>
    </source>
</evidence>
<dbReference type="InterPro" id="IPR031641">
    <property type="entry name" value="PapA_C"/>
</dbReference>
<keyword evidence="7" id="KW-0443">Lipid metabolism</keyword>
<comment type="catalytic activity">
    <reaction evidence="2">
        <text>2 a mycocerosyl-[mycocerosic acid synthase] + a phenolphthiocerol = a dimycocerosyl phenolphthiocerol + 2 holo-[mycocerosic acid synthase].</text>
        <dbReference type="EC" id="2.3.1.282"/>
    </reaction>
</comment>
<evidence type="ECO:0000256" key="10">
    <source>
        <dbReference type="ARBA" id="ARBA00030465"/>
    </source>
</evidence>
<evidence type="ECO:0000256" key="3">
    <source>
        <dbReference type="ARBA" id="ARBA00001907"/>
    </source>
</evidence>
<dbReference type="EMBL" id="VXLC01000008">
    <property type="protein sequence ID" value="KAA8887216.1"/>
    <property type="molecule type" value="Genomic_DNA"/>
</dbReference>
<evidence type="ECO:0000256" key="7">
    <source>
        <dbReference type="ARBA" id="ARBA00022516"/>
    </source>
</evidence>
<dbReference type="GO" id="GO:0016746">
    <property type="term" value="F:acyltransferase activity"/>
    <property type="evidence" value="ECO:0007669"/>
    <property type="project" value="UniProtKB-KW"/>
</dbReference>
<keyword evidence="9 14" id="KW-0012">Acyltransferase</keyword>
<evidence type="ECO:0000256" key="4">
    <source>
        <dbReference type="ARBA" id="ARBA00006558"/>
    </source>
</evidence>
<dbReference type="SUPFAM" id="SSF52777">
    <property type="entry name" value="CoA-dependent acyltransferases"/>
    <property type="match status" value="2"/>
</dbReference>
<comment type="caution">
    <text evidence="14">The sequence shown here is derived from an EMBL/GenBank/DDBJ whole genome shotgun (WGS) entry which is preliminary data.</text>
</comment>
<dbReference type="Pfam" id="PF16911">
    <property type="entry name" value="PapA_C"/>
    <property type="match status" value="1"/>
</dbReference>
<gene>
    <name evidence="14" type="ORF">F3087_20160</name>
</gene>
<organism evidence="14 15">
    <name type="scientific">Nocardia colli</name>
    <dbReference type="NCBI Taxonomy" id="2545717"/>
    <lineage>
        <taxon>Bacteria</taxon>
        <taxon>Bacillati</taxon>
        <taxon>Actinomycetota</taxon>
        <taxon>Actinomycetes</taxon>
        <taxon>Mycobacteriales</taxon>
        <taxon>Nocardiaceae</taxon>
        <taxon>Nocardia</taxon>
    </lineage>
</organism>
<name>A0A5N0EE67_9NOCA</name>
<dbReference type="AlphaFoldDB" id="A0A5N0EE67"/>
<evidence type="ECO:0000256" key="1">
    <source>
        <dbReference type="ARBA" id="ARBA00000026"/>
    </source>
</evidence>
<evidence type="ECO:0000313" key="14">
    <source>
        <dbReference type="EMBL" id="KAA8887216.1"/>
    </source>
</evidence>
<dbReference type="Gene3D" id="3.30.559.30">
    <property type="entry name" value="Nonribosomal peptide synthetase, condensation domain"/>
    <property type="match status" value="1"/>
</dbReference>
<dbReference type="Gene3D" id="3.30.559.10">
    <property type="entry name" value="Chloramphenicol acetyltransferase-like domain"/>
    <property type="match status" value="1"/>
</dbReference>
<evidence type="ECO:0000256" key="2">
    <source>
        <dbReference type="ARBA" id="ARBA00000625"/>
    </source>
</evidence>
<dbReference type="InterPro" id="IPR023213">
    <property type="entry name" value="CAT-like_dom_sf"/>
</dbReference>
<dbReference type="EC" id="2.3.1.282" evidence="5"/>
<evidence type="ECO:0000256" key="9">
    <source>
        <dbReference type="ARBA" id="ARBA00023315"/>
    </source>
</evidence>
<feature type="domain" description="Phthiocerol/phthiodiolone dimycocerosyl transferase C-terminal" evidence="13">
    <location>
        <begin position="201"/>
        <end position="389"/>
    </location>
</feature>
<proteinExistence type="inferred from homology"/>
<evidence type="ECO:0000256" key="12">
    <source>
        <dbReference type="ARBA" id="ARBA00033407"/>
    </source>
</evidence>
<keyword evidence="15" id="KW-1185">Reference proteome</keyword>
<evidence type="ECO:0000259" key="13">
    <source>
        <dbReference type="Pfam" id="PF16911"/>
    </source>
</evidence>
<reference evidence="14 15" key="1">
    <citation type="submission" date="2019-09" db="EMBL/GenBank/DDBJ databases">
        <authorList>
            <person name="Wang X."/>
        </authorList>
    </citation>
    <scope>NUCLEOTIDE SEQUENCE [LARGE SCALE GENOMIC DNA]</scope>
    <source>
        <strain evidence="14 15">CICC 11023</strain>
    </source>
</reference>
<sequence length="418" mass="44758">MTTATVIRPLAPSEEIFAGSEVLVGYSMRLSGRLSLVALSAAFEEVVRAHPALGAHLEPDAHGHLLVESTGSTPEITVVDGDPEQLLSGARLDQRTALAGLCVVRDGDSTGVTLVIHHSVADACHALAVLAELWVCYSEICRGRKPAHTAGRFPDTVEDLLHARGVEKMSDATGFSRPLALAESLGTTQPVEDDTPYLLPLTARCRLTKRETAALADLAHREGTTINGLASAAILLTEAELRELPLTELSYTYSVDLRNRVTPAIGHTEGTNVLGFADFVPTRQEGPTLVGLARGISDGLRRGLASGVVQQTPLHIPDIASGPPPRAPGIVLATNWGRIEPPRLPEGLRVNDFRTVMIAKPDRAGHRLQQPSGTIIISTFDDQLSIEIHHPVETTVQQRRRVRLLAAHLDAVREAGVA</sequence>
<dbReference type="RefSeq" id="WP_150403547.1">
    <property type="nucleotide sequence ID" value="NZ_VXLC01000008.1"/>
</dbReference>
<keyword evidence="7" id="KW-0444">Lipid biosynthesis</keyword>
<comment type="similarity">
    <text evidence="4">Belongs to the acyltransferase PapA5 family.</text>
</comment>
<dbReference type="OrthoDB" id="3318646at2"/>
<comment type="catalytic activity">
    <reaction evidence="3">
        <text>2 a mycocerosyl-[mycocerosic acid synthase] + a phthiodiolone = a dimycocerosyl phthiodiolone + 2 holo-[mycocerosic acid synthase].</text>
        <dbReference type="EC" id="2.3.1.282"/>
    </reaction>
</comment>
<accession>A0A5N0EE67</accession>
<comment type="catalytic activity">
    <reaction evidence="1">
        <text>2 a mycocerosyl-[mycocerosic acid synthase] + a phthiocerol = a dimycocerosyl phthiocerol + 2 holo-[mycocerosic acid synthase].</text>
        <dbReference type="EC" id="2.3.1.282"/>
    </reaction>
</comment>